<sequence length="117" mass="12939">MRVVVYLSIDQGELLGGHVVLKQVVKRGEEVTTSLAGLNYPKVKRRLERRWTRRSTIVSGGTSVESSIPSSYGGRALVVKGVEEVQNAEANSKYQDRAEGQRSGNFIRLVSMGFSIR</sequence>
<gene>
    <name evidence="1" type="ORF">B296_00001627</name>
</gene>
<proteinExistence type="predicted"/>
<dbReference type="AlphaFoldDB" id="A0A426YZQ6"/>
<dbReference type="Proteomes" id="UP000287651">
    <property type="component" value="Unassembled WGS sequence"/>
</dbReference>
<protein>
    <submittedName>
        <fullName evidence="1">Uncharacterized protein</fullName>
    </submittedName>
</protein>
<accession>A0A426YZQ6</accession>
<dbReference type="EMBL" id="AMZH03009274">
    <property type="protein sequence ID" value="RRT57208.1"/>
    <property type="molecule type" value="Genomic_DNA"/>
</dbReference>
<organism evidence="1 2">
    <name type="scientific">Ensete ventricosum</name>
    <name type="common">Abyssinian banana</name>
    <name type="synonym">Musa ensete</name>
    <dbReference type="NCBI Taxonomy" id="4639"/>
    <lineage>
        <taxon>Eukaryota</taxon>
        <taxon>Viridiplantae</taxon>
        <taxon>Streptophyta</taxon>
        <taxon>Embryophyta</taxon>
        <taxon>Tracheophyta</taxon>
        <taxon>Spermatophyta</taxon>
        <taxon>Magnoliopsida</taxon>
        <taxon>Liliopsida</taxon>
        <taxon>Zingiberales</taxon>
        <taxon>Musaceae</taxon>
        <taxon>Ensete</taxon>
    </lineage>
</organism>
<name>A0A426YZQ6_ENSVE</name>
<comment type="caution">
    <text evidence="1">The sequence shown here is derived from an EMBL/GenBank/DDBJ whole genome shotgun (WGS) entry which is preliminary data.</text>
</comment>
<evidence type="ECO:0000313" key="1">
    <source>
        <dbReference type="EMBL" id="RRT57208.1"/>
    </source>
</evidence>
<reference evidence="1 2" key="1">
    <citation type="journal article" date="2014" name="Agronomy (Basel)">
        <title>A Draft Genome Sequence for Ensete ventricosum, the Drought-Tolerant Tree Against Hunger.</title>
        <authorList>
            <person name="Harrison J."/>
            <person name="Moore K.A."/>
            <person name="Paszkiewicz K."/>
            <person name="Jones T."/>
            <person name="Grant M."/>
            <person name="Ambacheew D."/>
            <person name="Muzemil S."/>
            <person name="Studholme D.J."/>
        </authorList>
    </citation>
    <scope>NUCLEOTIDE SEQUENCE [LARGE SCALE GENOMIC DNA]</scope>
</reference>
<evidence type="ECO:0000313" key="2">
    <source>
        <dbReference type="Proteomes" id="UP000287651"/>
    </source>
</evidence>